<dbReference type="AlphaFoldDB" id="A0A841G2S4"/>
<accession>A0A841G2S4</accession>
<reference evidence="2 3" key="1">
    <citation type="submission" date="2020-08" db="EMBL/GenBank/DDBJ databases">
        <title>Genomic Encyclopedia of Type Strains, Phase IV (KMG-IV): sequencing the most valuable type-strain genomes for metagenomic binning, comparative biology and taxonomic classification.</title>
        <authorList>
            <person name="Goeker M."/>
        </authorList>
    </citation>
    <scope>NUCLEOTIDE SEQUENCE [LARGE SCALE GENOMIC DNA]</scope>
    <source>
        <strain evidence="2 3">YIM 65646</strain>
    </source>
</reference>
<feature type="transmembrane region" description="Helical" evidence="1">
    <location>
        <begin position="254"/>
        <end position="275"/>
    </location>
</feature>
<feature type="transmembrane region" description="Helical" evidence="1">
    <location>
        <begin position="79"/>
        <end position="100"/>
    </location>
</feature>
<keyword evidence="1" id="KW-0812">Transmembrane</keyword>
<gene>
    <name evidence="2" type="ORF">HNR73_006898</name>
</gene>
<organism evidence="2 3">
    <name type="scientific">Phytomonospora endophytica</name>
    <dbReference type="NCBI Taxonomy" id="714109"/>
    <lineage>
        <taxon>Bacteria</taxon>
        <taxon>Bacillati</taxon>
        <taxon>Actinomycetota</taxon>
        <taxon>Actinomycetes</taxon>
        <taxon>Micromonosporales</taxon>
        <taxon>Micromonosporaceae</taxon>
        <taxon>Phytomonospora</taxon>
    </lineage>
</organism>
<dbReference type="Proteomes" id="UP000548476">
    <property type="component" value="Unassembled WGS sequence"/>
</dbReference>
<feature type="transmembrane region" description="Helical" evidence="1">
    <location>
        <begin position="287"/>
        <end position="309"/>
    </location>
</feature>
<evidence type="ECO:0000313" key="3">
    <source>
        <dbReference type="Proteomes" id="UP000548476"/>
    </source>
</evidence>
<sequence>MNLLRNVRAWHRPLLVNAAFMAVVMVVSAVGLIVDDRTLLGESVWLKPLKFGFAFTLYGLTLAWLLAKLRKGRRFGWWTGLAHAVFSVADIAVITAAAALGTFSHFNVSTGSFNTLVQAVFSYGVPPILLSNVLVAILVLRQRTGDRALNVAIRAGVLLATAGMLVIAFLGPFMDPAPRTALNAAGENVELLGGHGIGGDGHGMAVTNWNADGGDVRIPHFVGLHGIHVLLLLTLALGALAARRAWLRDEKVRARLMTTAAFAHTGLFGVVAWQAARGQSLIHPDTATWTALAAIATLTAVATLVIRAVSLRRLAR</sequence>
<keyword evidence="1" id="KW-1133">Transmembrane helix</keyword>
<keyword evidence="1" id="KW-0472">Membrane</keyword>
<feature type="transmembrane region" description="Helical" evidence="1">
    <location>
        <begin position="120"/>
        <end position="140"/>
    </location>
</feature>
<protein>
    <submittedName>
        <fullName evidence="2">Uncharacterized protein</fullName>
    </submittedName>
</protein>
<feature type="transmembrane region" description="Helical" evidence="1">
    <location>
        <begin position="152"/>
        <end position="174"/>
    </location>
</feature>
<evidence type="ECO:0000256" key="1">
    <source>
        <dbReference type="SAM" id="Phobius"/>
    </source>
</evidence>
<feature type="transmembrane region" description="Helical" evidence="1">
    <location>
        <begin position="222"/>
        <end position="242"/>
    </location>
</feature>
<name>A0A841G2S4_9ACTN</name>
<feature type="transmembrane region" description="Helical" evidence="1">
    <location>
        <begin position="14"/>
        <end position="34"/>
    </location>
</feature>
<evidence type="ECO:0000313" key="2">
    <source>
        <dbReference type="EMBL" id="MBB6039009.1"/>
    </source>
</evidence>
<feature type="transmembrane region" description="Helical" evidence="1">
    <location>
        <begin position="49"/>
        <end position="67"/>
    </location>
</feature>
<comment type="caution">
    <text evidence="2">The sequence shown here is derived from an EMBL/GenBank/DDBJ whole genome shotgun (WGS) entry which is preliminary data.</text>
</comment>
<dbReference type="EMBL" id="JACHGT010000019">
    <property type="protein sequence ID" value="MBB6039009.1"/>
    <property type="molecule type" value="Genomic_DNA"/>
</dbReference>
<proteinExistence type="predicted"/>
<keyword evidence="3" id="KW-1185">Reference proteome</keyword>